<evidence type="ECO:0000256" key="5">
    <source>
        <dbReference type="ARBA" id="ARBA00023277"/>
    </source>
</evidence>
<dbReference type="PANTHER" id="PTHR46193:SF18">
    <property type="entry name" value="HEXITOL PHOSPHATASE B"/>
    <property type="match status" value="1"/>
</dbReference>
<dbReference type="Pfam" id="PF00702">
    <property type="entry name" value="Hydrolase"/>
    <property type="match status" value="1"/>
</dbReference>
<dbReference type="Proteomes" id="UP000608662">
    <property type="component" value="Unassembled WGS sequence"/>
</dbReference>
<dbReference type="PRINTS" id="PR00413">
    <property type="entry name" value="HADHALOGNASE"/>
</dbReference>
<keyword evidence="6" id="KW-0378">Hydrolase</keyword>
<proteinExistence type="inferred from homology"/>
<comment type="caution">
    <text evidence="6">The sequence shown here is derived from an EMBL/GenBank/DDBJ whole genome shotgun (WGS) entry which is preliminary data.</text>
</comment>
<dbReference type="InterPro" id="IPR023214">
    <property type="entry name" value="HAD_sf"/>
</dbReference>
<dbReference type="EMBL" id="WOYG01000001">
    <property type="protein sequence ID" value="NLV09000.1"/>
    <property type="molecule type" value="Genomic_DNA"/>
</dbReference>
<dbReference type="SFLD" id="SFLDS00003">
    <property type="entry name" value="Haloacid_Dehalogenase"/>
    <property type="match status" value="1"/>
</dbReference>
<evidence type="ECO:0000313" key="7">
    <source>
        <dbReference type="Proteomes" id="UP000608662"/>
    </source>
</evidence>
<evidence type="ECO:0000256" key="4">
    <source>
        <dbReference type="ARBA" id="ARBA00022842"/>
    </source>
</evidence>
<dbReference type="GO" id="GO:0046872">
    <property type="term" value="F:metal ion binding"/>
    <property type="evidence" value="ECO:0007669"/>
    <property type="project" value="UniProtKB-KW"/>
</dbReference>
<gene>
    <name evidence="6" type="ORF">GOC74_03535</name>
</gene>
<keyword evidence="4" id="KW-0460">Magnesium</keyword>
<evidence type="ECO:0000256" key="3">
    <source>
        <dbReference type="ARBA" id="ARBA00022723"/>
    </source>
</evidence>
<dbReference type="Gene3D" id="3.40.50.1000">
    <property type="entry name" value="HAD superfamily/HAD-like"/>
    <property type="match status" value="1"/>
</dbReference>
<organism evidence="6 7">
    <name type="scientific">Halomicrobium mukohataei</name>
    <dbReference type="NCBI Taxonomy" id="57705"/>
    <lineage>
        <taxon>Archaea</taxon>
        <taxon>Methanobacteriati</taxon>
        <taxon>Methanobacteriota</taxon>
        <taxon>Stenosarchaea group</taxon>
        <taxon>Halobacteria</taxon>
        <taxon>Halobacteriales</taxon>
        <taxon>Haloarculaceae</taxon>
        <taxon>Halomicrobium</taxon>
    </lineage>
</organism>
<dbReference type="RefSeq" id="WP_170092932.1">
    <property type="nucleotide sequence ID" value="NZ_WOYG01000001.1"/>
</dbReference>
<name>A0A847UC15_9EURY</name>
<evidence type="ECO:0000313" key="6">
    <source>
        <dbReference type="EMBL" id="NLV09000.1"/>
    </source>
</evidence>
<dbReference type="Gene3D" id="1.10.150.240">
    <property type="entry name" value="Putative phosphatase, domain 2"/>
    <property type="match status" value="1"/>
</dbReference>
<keyword evidence="3" id="KW-0479">Metal-binding</keyword>
<dbReference type="CDD" id="cd07505">
    <property type="entry name" value="HAD_BPGM-like"/>
    <property type="match status" value="1"/>
</dbReference>
<protein>
    <submittedName>
        <fullName evidence="6">HAD-IA family hydrolase</fullName>
    </submittedName>
</protein>
<dbReference type="InterPro" id="IPR051600">
    <property type="entry name" value="Beta-PGM-like"/>
</dbReference>
<evidence type="ECO:0000256" key="1">
    <source>
        <dbReference type="ARBA" id="ARBA00001946"/>
    </source>
</evidence>
<dbReference type="InterPro" id="IPR036412">
    <property type="entry name" value="HAD-like_sf"/>
</dbReference>
<dbReference type="NCBIfam" id="TIGR01509">
    <property type="entry name" value="HAD-SF-IA-v3"/>
    <property type="match status" value="1"/>
</dbReference>
<dbReference type="GO" id="GO:0016787">
    <property type="term" value="F:hydrolase activity"/>
    <property type="evidence" value="ECO:0007669"/>
    <property type="project" value="UniProtKB-KW"/>
</dbReference>
<dbReference type="InterPro" id="IPR006439">
    <property type="entry name" value="HAD-SF_hydro_IA"/>
</dbReference>
<dbReference type="OrthoDB" id="372285at2157"/>
<dbReference type="SUPFAM" id="SSF56784">
    <property type="entry name" value="HAD-like"/>
    <property type="match status" value="1"/>
</dbReference>
<comment type="cofactor">
    <cofactor evidence="1">
        <name>Mg(2+)</name>
        <dbReference type="ChEBI" id="CHEBI:18420"/>
    </cofactor>
</comment>
<accession>A0A847UC15</accession>
<dbReference type="PANTHER" id="PTHR46193">
    <property type="entry name" value="6-PHOSPHOGLUCONATE PHOSPHATASE"/>
    <property type="match status" value="1"/>
</dbReference>
<sequence>MDAACFDMDGVLVNSEDYWIELEREEILPTAVPDQEVPVEEVTGIFYEEQYDVLDETYDLAVDYEAFVSLYEGAADEIYGEQVELTPGVRALLTELREVGVPVAMVTASPPEWYEIVLERFDLGDLFDTVVSAADLDGPGKPEPTIYERATAELGVDPATALAVEDSHHGTTAAHRAGMTVVSFGVGAAEGATENADLVAETPTEMAEIVRSNVLASE</sequence>
<dbReference type="SFLD" id="SFLDG01129">
    <property type="entry name" value="C1.5:_HAD__Beta-PGM__Phosphata"/>
    <property type="match status" value="1"/>
</dbReference>
<reference evidence="6" key="1">
    <citation type="submission" date="2019-12" db="EMBL/GenBank/DDBJ databases">
        <title>Whole-genome sequence of Halomicrobium mukohataei pws1.</title>
        <authorList>
            <person name="Verma D.K."/>
            <person name="Gopal K."/>
            <person name="Prasad E.S."/>
        </authorList>
    </citation>
    <scope>NUCLEOTIDE SEQUENCE</scope>
    <source>
        <strain evidence="6">Pws1</strain>
    </source>
</reference>
<dbReference type="AlphaFoldDB" id="A0A847UC15"/>
<dbReference type="InterPro" id="IPR023198">
    <property type="entry name" value="PGP-like_dom2"/>
</dbReference>
<keyword evidence="5" id="KW-0119">Carbohydrate metabolism</keyword>
<evidence type="ECO:0000256" key="2">
    <source>
        <dbReference type="ARBA" id="ARBA00007958"/>
    </source>
</evidence>
<comment type="similarity">
    <text evidence="2">Belongs to the HAD-like hydrolase superfamily.</text>
</comment>